<name>A0AAI9ZYC6_9PEZI</name>
<protein>
    <submittedName>
        <fullName evidence="1">Uncharacterized protein</fullName>
    </submittedName>
</protein>
<comment type="caution">
    <text evidence="1">The sequence shown here is derived from an EMBL/GenBank/DDBJ whole genome shotgun (WGS) entry which is preliminary data.</text>
</comment>
<evidence type="ECO:0000313" key="1">
    <source>
        <dbReference type="EMBL" id="KAK1639198.1"/>
    </source>
</evidence>
<dbReference type="Proteomes" id="UP001243989">
    <property type="component" value="Unassembled WGS sequence"/>
</dbReference>
<proteinExistence type="predicted"/>
<accession>A0AAI9ZYC6</accession>
<evidence type="ECO:0000313" key="2">
    <source>
        <dbReference type="Proteomes" id="UP001243989"/>
    </source>
</evidence>
<dbReference type="AlphaFoldDB" id="A0AAI9ZYC6"/>
<dbReference type="GeneID" id="85467380"/>
<organism evidence="1 2">
    <name type="scientific">Colletotrichum phormii</name>
    <dbReference type="NCBI Taxonomy" id="359342"/>
    <lineage>
        <taxon>Eukaryota</taxon>
        <taxon>Fungi</taxon>
        <taxon>Dikarya</taxon>
        <taxon>Ascomycota</taxon>
        <taxon>Pezizomycotina</taxon>
        <taxon>Sordariomycetes</taxon>
        <taxon>Hypocreomycetidae</taxon>
        <taxon>Glomerellales</taxon>
        <taxon>Glomerellaceae</taxon>
        <taxon>Colletotrichum</taxon>
        <taxon>Colletotrichum acutatum species complex</taxon>
    </lineage>
</organism>
<gene>
    <name evidence="1" type="ORF">BDP81DRAFT_198521</name>
</gene>
<reference evidence="1" key="1">
    <citation type="submission" date="2021-06" db="EMBL/GenBank/DDBJ databases">
        <title>Comparative genomics, transcriptomics and evolutionary studies reveal genomic signatures of adaptation to plant cell wall in hemibiotrophic fungi.</title>
        <authorList>
            <consortium name="DOE Joint Genome Institute"/>
            <person name="Baroncelli R."/>
            <person name="Diaz J.F."/>
            <person name="Benocci T."/>
            <person name="Peng M."/>
            <person name="Battaglia E."/>
            <person name="Haridas S."/>
            <person name="Andreopoulos W."/>
            <person name="Labutti K."/>
            <person name="Pangilinan J."/>
            <person name="Floch G.L."/>
            <person name="Makela M.R."/>
            <person name="Henrissat B."/>
            <person name="Grigoriev I.V."/>
            <person name="Crouch J.A."/>
            <person name="De Vries R.P."/>
            <person name="Sukno S.A."/>
            <person name="Thon M.R."/>
        </authorList>
    </citation>
    <scope>NUCLEOTIDE SEQUENCE</scope>
    <source>
        <strain evidence="1">CBS 102054</strain>
    </source>
</reference>
<sequence length="130" mass="14681">METAARRDRSWGCIARFDQVSTCTAEDELKWAIGHPHLLTLPTVLRSVHSKPQGDDSAVQPHLRRESRDAFVQINIRMTRNASCIAKLASHQCHLFSRCRIAQHSSVPYHHTNRAQHSTAQHSTAQHSIA</sequence>
<keyword evidence="2" id="KW-1185">Reference proteome</keyword>
<dbReference type="RefSeq" id="XP_060447805.1">
    <property type="nucleotide sequence ID" value="XM_060582518.1"/>
</dbReference>
<dbReference type="EMBL" id="JAHMHQ010000006">
    <property type="protein sequence ID" value="KAK1639198.1"/>
    <property type="molecule type" value="Genomic_DNA"/>
</dbReference>